<evidence type="ECO:0000313" key="2">
    <source>
        <dbReference type="Proteomes" id="UP000234530"/>
    </source>
</evidence>
<accession>A0A2H5EVR3</accession>
<dbReference type="EMBL" id="CP025430">
    <property type="protein sequence ID" value="AUH63395.1"/>
    <property type="molecule type" value="Genomic_DNA"/>
</dbReference>
<proteinExistence type="predicted"/>
<gene>
    <name evidence="1" type="ORF">CX676_03820</name>
</gene>
<dbReference type="KEGG" id="pzh:CX676_03820"/>
<dbReference type="PROSITE" id="PS51257">
    <property type="entry name" value="PROKAR_LIPOPROTEIN"/>
    <property type="match status" value="1"/>
</dbReference>
<organism evidence="1 2">
    <name type="scientific">Paracoccus zhejiangensis</name>
    <dbReference type="NCBI Taxonomy" id="1077935"/>
    <lineage>
        <taxon>Bacteria</taxon>
        <taxon>Pseudomonadati</taxon>
        <taxon>Pseudomonadota</taxon>
        <taxon>Alphaproteobacteria</taxon>
        <taxon>Rhodobacterales</taxon>
        <taxon>Paracoccaceae</taxon>
        <taxon>Paracoccus</taxon>
    </lineage>
</organism>
<reference evidence="1 2" key="1">
    <citation type="journal article" date="2013" name="Antonie Van Leeuwenhoek">
        <title>Paracoccus zhejiangensis sp. nov., isolated from activated sludge in wastewater-treatment system.</title>
        <authorList>
            <person name="Wu Z.G."/>
            <person name="Zhang D.F."/>
            <person name="Liu Y.L."/>
            <person name="Wang F."/>
            <person name="Jiang X."/>
            <person name="Li C."/>
            <person name="Li S.P."/>
            <person name="Hong Q."/>
            <person name="Li W.J."/>
        </authorList>
    </citation>
    <scope>NUCLEOTIDE SEQUENCE [LARGE SCALE GENOMIC DNA]</scope>
    <source>
        <strain evidence="1 2">J6</strain>
    </source>
</reference>
<protein>
    <submittedName>
        <fullName evidence="1">Nitrogen fixation protein FixH</fullName>
    </submittedName>
</protein>
<dbReference type="Proteomes" id="UP000234530">
    <property type="component" value="Chromosome"/>
</dbReference>
<dbReference type="RefSeq" id="WP_101751437.1">
    <property type="nucleotide sequence ID" value="NZ_CP025430.1"/>
</dbReference>
<keyword evidence="2" id="KW-1185">Reference proteome</keyword>
<dbReference type="OrthoDB" id="1495896at2"/>
<dbReference type="Pfam" id="PF05751">
    <property type="entry name" value="FixH"/>
    <property type="match status" value="1"/>
</dbReference>
<sequence>MSRELKGYHVALIFGSCFAIIIAVNLVLATQAIRTFPGLEVKNSYVASQSFDHDRAAQDALGWQVGVTVKDGVLRLGIGDRSGPVKARIIEAKLGRSSFAGDDRMLEMQEGNGVYFAEVPGLAPGAWRFWLTAEAGDGTLFKQSHDLWVPK</sequence>
<dbReference type="InterPro" id="IPR008620">
    <property type="entry name" value="FixH"/>
</dbReference>
<evidence type="ECO:0000313" key="1">
    <source>
        <dbReference type="EMBL" id="AUH63395.1"/>
    </source>
</evidence>
<name>A0A2H5EVR3_9RHOB</name>
<dbReference type="AlphaFoldDB" id="A0A2H5EVR3"/>